<evidence type="ECO:0000256" key="6">
    <source>
        <dbReference type="SAM" id="Phobius"/>
    </source>
</evidence>
<organism evidence="7 8">
    <name type="scientific">Sus scrofa</name>
    <name type="common">Pig</name>
    <dbReference type="NCBI Taxonomy" id="9823"/>
    <lineage>
        <taxon>Eukaryota</taxon>
        <taxon>Metazoa</taxon>
        <taxon>Chordata</taxon>
        <taxon>Craniata</taxon>
        <taxon>Vertebrata</taxon>
        <taxon>Euteleostomi</taxon>
        <taxon>Mammalia</taxon>
        <taxon>Eutheria</taxon>
        <taxon>Laurasiatheria</taxon>
        <taxon>Artiodactyla</taxon>
        <taxon>Suina</taxon>
        <taxon>Suidae</taxon>
        <taxon>Sus</taxon>
    </lineage>
</organism>
<protein>
    <submittedName>
        <fullName evidence="7">Uncharacterized protein</fullName>
    </submittedName>
</protein>
<keyword evidence="5 6" id="KW-0472">Membrane</keyword>
<dbReference type="InterPro" id="IPR008661">
    <property type="entry name" value="L6_membrane"/>
</dbReference>
<dbReference type="PANTHER" id="PTHR14198">
    <property type="entry name" value="TRANSMEMBRANE 4 L6 FAMILY MEMBER 1-RELATED"/>
    <property type="match status" value="1"/>
</dbReference>
<accession>A0A8D2C8W5</accession>
<evidence type="ECO:0000313" key="7">
    <source>
        <dbReference type="Ensembl" id="ENSSSCP00065027421.1"/>
    </source>
</evidence>
<evidence type="ECO:0000313" key="8">
    <source>
        <dbReference type="Proteomes" id="UP000694725"/>
    </source>
</evidence>
<keyword evidence="3 6" id="KW-0812">Transmembrane</keyword>
<sequence length="117" mass="12426">MTGDELGNKGCEVGAEMGRGRPYSPLLAFCLQMLRSVFCSAFGMLGAIYCLSVSGAGLRTGPKCFMNGSWGYHFEETAAPVSETPPTWSVAPGYPPGPPPPWNKLLPALFHVSNCAL</sequence>
<dbReference type="Ensembl" id="ENSSSCT00065063296.1">
    <property type="protein sequence ID" value="ENSSSCP00065027421.1"/>
    <property type="gene ID" value="ENSSSCG00065046271.1"/>
</dbReference>
<comment type="similarity">
    <text evidence="2">Belongs to the L6 tetraspanin family.</text>
</comment>
<feature type="transmembrane region" description="Helical" evidence="6">
    <location>
        <begin position="26"/>
        <end position="51"/>
    </location>
</feature>
<keyword evidence="4 6" id="KW-1133">Transmembrane helix</keyword>
<dbReference type="AlphaFoldDB" id="A0A8D2C8W5"/>
<dbReference type="Proteomes" id="UP000694725">
    <property type="component" value="Unplaced"/>
</dbReference>
<proteinExistence type="inferred from homology"/>
<name>A0A8D2C8W5_PIG</name>
<evidence type="ECO:0000256" key="3">
    <source>
        <dbReference type="ARBA" id="ARBA00022692"/>
    </source>
</evidence>
<evidence type="ECO:0000256" key="4">
    <source>
        <dbReference type="ARBA" id="ARBA00022989"/>
    </source>
</evidence>
<dbReference type="Pfam" id="PF05805">
    <property type="entry name" value="L6_membrane"/>
    <property type="match status" value="1"/>
</dbReference>
<comment type="subcellular location">
    <subcellularLocation>
        <location evidence="1">Membrane</location>
        <topology evidence="1">Multi-pass membrane protein</topology>
    </subcellularLocation>
</comment>
<evidence type="ECO:0000256" key="1">
    <source>
        <dbReference type="ARBA" id="ARBA00004141"/>
    </source>
</evidence>
<dbReference type="GO" id="GO:0016020">
    <property type="term" value="C:membrane"/>
    <property type="evidence" value="ECO:0007669"/>
    <property type="project" value="UniProtKB-SubCell"/>
</dbReference>
<reference evidence="7" key="1">
    <citation type="submission" date="2025-08" db="UniProtKB">
        <authorList>
            <consortium name="Ensembl"/>
        </authorList>
    </citation>
    <scope>IDENTIFICATION</scope>
</reference>
<evidence type="ECO:0000256" key="2">
    <source>
        <dbReference type="ARBA" id="ARBA00006193"/>
    </source>
</evidence>
<dbReference type="PANTHER" id="PTHR14198:SF4">
    <property type="entry name" value="TRANSMEMBRANE 4 L6 FAMILY MEMBER 5"/>
    <property type="match status" value="1"/>
</dbReference>
<evidence type="ECO:0000256" key="5">
    <source>
        <dbReference type="ARBA" id="ARBA00023136"/>
    </source>
</evidence>